<reference evidence="2" key="1">
    <citation type="journal article" date="2019" name="Int. J. Syst. Evol. Microbiol.">
        <title>The Global Catalogue of Microorganisms (GCM) 10K type strain sequencing project: providing services to taxonomists for standard genome sequencing and annotation.</title>
        <authorList>
            <consortium name="The Broad Institute Genomics Platform"/>
            <consortium name="The Broad Institute Genome Sequencing Center for Infectious Disease"/>
            <person name="Wu L."/>
            <person name="Ma J."/>
        </authorList>
    </citation>
    <scope>NUCLEOTIDE SEQUENCE [LARGE SCALE GENOMIC DNA]</scope>
    <source>
        <strain evidence="2">CGMCC 1.10832</strain>
    </source>
</reference>
<comment type="caution">
    <text evidence="1">The sequence shown here is derived from an EMBL/GenBank/DDBJ whole genome shotgun (WGS) entry which is preliminary data.</text>
</comment>
<gene>
    <name evidence="1" type="ORF">GCM10011506_07220</name>
</gene>
<proteinExistence type="predicted"/>
<protein>
    <submittedName>
        <fullName evidence="1">Uncharacterized protein</fullName>
    </submittedName>
</protein>
<dbReference type="RefSeq" id="WP_188460446.1">
    <property type="nucleotide sequence ID" value="NZ_BAABHU010000002.1"/>
</dbReference>
<name>A0ABQ1LIY9_9BACT</name>
<dbReference type="EMBL" id="BMEC01000002">
    <property type="protein sequence ID" value="GGC24497.1"/>
    <property type="molecule type" value="Genomic_DNA"/>
</dbReference>
<keyword evidence="2" id="KW-1185">Reference proteome</keyword>
<evidence type="ECO:0000313" key="2">
    <source>
        <dbReference type="Proteomes" id="UP000636010"/>
    </source>
</evidence>
<evidence type="ECO:0000313" key="1">
    <source>
        <dbReference type="EMBL" id="GGC24497.1"/>
    </source>
</evidence>
<sequence>MTEIDDKELAKRIRQNVMSILDLWSSKEEQLEYQKNVPIAQVSAELFCQWANDFYHPESTQFKMAFDEKEREILAEFDKTFKHISDKTPNDLPYIDDFVKTKEWEVVNRAAIKTLEKIKNTAVNNGSR</sequence>
<accession>A0ABQ1LIY9</accession>
<organism evidence="1 2">
    <name type="scientific">Marivirga lumbricoides</name>
    <dbReference type="NCBI Taxonomy" id="1046115"/>
    <lineage>
        <taxon>Bacteria</taxon>
        <taxon>Pseudomonadati</taxon>
        <taxon>Bacteroidota</taxon>
        <taxon>Cytophagia</taxon>
        <taxon>Cytophagales</taxon>
        <taxon>Marivirgaceae</taxon>
        <taxon>Marivirga</taxon>
    </lineage>
</organism>
<dbReference type="Proteomes" id="UP000636010">
    <property type="component" value="Unassembled WGS sequence"/>
</dbReference>